<dbReference type="EMBL" id="BQOB01000001">
    <property type="protein sequence ID" value="GKH82048.1"/>
    <property type="molecule type" value="Genomic_DNA"/>
</dbReference>
<dbReference type="InterPro" id="IPR024185">
    <property type="entry name" value="FTHF_cligase-like_sf"/>
</dbReference>
<dbReference type="GO" id="GO:0009396">
    <property type="term" value="P:folic acid-containing compound biosynthetic process"/>
    <property type="evidence" value="ECO:0007669"/>
    <property type="project" value="TreeGrafter"/>
</dbReference>
<evidence type="ECO:0000256" key="5">
    <source>
        <dbReference type="RuleBase" id="RU361279"/>
    </source>
</evidence>
<keyword evidence="7" id="KW-0436">Ligase</keyword>
<proteinExistence type="inferred from homology"/>
<dbReference type="PANTHER" id="PTHR23407:SF1">
    <property type="entry name" value="5-FORMYLTETRAHYDROFOLATE CYCLO-LIGASE"/>
    <property type="match status" value="1"/>
</dbReference>
<sequence>MKELKKQLRKQIAQEKRRHDITELMTKSAALLEKLEQHPKFASARTVLLYYSLGDEVQTHDFVEKWHRQKTILLPVVKGDELELRIYAGRQNLKNGEAYHIEEPTGEAFTAYEKIDLAIIPGVSFDAQGNRLGRGKGYYDKLLPLLHSYNIGICYNFQVSEKLPVEPFDRRMDEVWTENGILK</sequence>
<comment type="cofactor">
    <cofactor evidence="5">
        <name>Mg(2+)</name>
        <dbReference type="ChEBI" id="CHEBI:18420"/>
    </cofactor>
</comment>
<comment type="similarity">
    <text evidence="1 5">Belongs to the 5-formyltetrahydrofolate cyclo-ligase family.</text>
</comment>
<dbReference type="Gene3D" id="3.40.50.10420">
    <property type="entry name" value="NagB/RpiA/CoA transferase-like"/>
    <property type="match status" value="1"/>
</dbReference>
<feature type="binding site" evidence="4">
    <location>
        <begin position="5"/>
        <end position="9"/>
    </location>
    <ligand>
        <name>ATP</name>
        <dbReference type="ChEBI" id="CHEBI:30616"/>
    </ligand>
</feature>
<keyword evidence="2 4" id="KW-0547">Nucleotide-binding</keyword>
<dbReference type="NCBIfam" id="TIGR02727">
    <property type="entry name" value="MTHFS_bact"/>
    <property type="match status" value="1"/>
</dbReference>
<evidence type="ECO:0000256" key="2">
    <source>
        <dbReference type="ARBA" id="ARBA00022741"/>
    </source>
</evidence>
<comment type="caution">
    <text evidence="6">The sequence shown here is derived from an EMBL/GenBank/DDBJ whole genome shotgun (WGS) entry which is preliminary data.</text>
</comment>
<dbReference type="PANTHER" id="PTHR23407">
    <property type="entry name" value="ATPASE INHIBITOR/5-FORMYLTETRAHYDROFOLATE CYCLO-LIGASE"/>
    <property type="match status" value="1"/>
</dbReference>
<reference evidence="7" key="1">
    <citation type="submission" date="2021-06" db="EMBL/GenBank/DDBJ databases">
        <title>Collection of gut derived symbiotic bacterial strains cultured from healthy donors.</title>
        <authorList>
            <person name="Lin H."/>
            <person name="Littmann E."/>
            <person name="Pamer E.G."/>
        </authorList>
    </citation>
    <scope>NUCLEOTIDE SEQUENCE</scope>
    <source>
        <strain evidence="7">MSK.5.10</strain>
    </source>
</reference>
<evidence type="ECO:0000256" key="1">
    <source>
        <dbReference type="ARBA" id="ARBA00010638"/>
    </source>
</evidence>
<dbReference type="GO" id="GO:0035999">
    <property type="term" value="P:tetrahydrofolate interconversion"/>
    <property type="evidence" value="ECO:0007669"/>
    <property type="project" value="TreeGrafter"/>
</dbReference>
<dbReference type="PIRSF" id="PIRSF006806">
    <property type="entry name" value="FTHF_cligase"/>
    <property type="match status" value="1"/>
</dbReference>
<feature type="binding site" evidence="4">
    <location>
        <position position="56"/>
    </location>
    <ligand>
        <name>substrate</name>
    </ligand>
</feature>
<evidence type="ECO:0000256" key="3">
    <source>
        <dbReference type="ARBA" id="ARBA00022840"/>
    </source>
</evidence>
<dbReference type="Proteomes" id="UP000777173">
    <property type="component" value="Unassembled WGS sequence"/>
</dbReference>
<dbReference type="GO" id="GO:0030272">
    <property type="term" value="F:5-formyltetrahydrofolate cyclo-ligase activity"/>
    <property type="evidence" value="ECO:0007669"/>
    <property type="project" value="UniProtKB-EC"/>
</dbReference>
<dbReference type="AlphaFoldDB" id="A0AA37NWD4"/>
<feature type="binding site" evidence="4">
    <location>
        <begin position="131"/>
        <end position="139"/>
    </location>
    <ligand>
        <name>ATP</name>
        <dbReference type="ChEBI" id="CHEBI:30616"/>
    </ligand>
</feature>
<gene>
    <name evidence="6" type="ORF">CE91St7_29320</name>
    <name evidence="7" type="ORF">KSU80_08140</name>
</gene>
<comment type="catalytic activity">
    <reaction evidence="5">
        <text>(6S)-5-formyl-5,6,7,8-tetrahydrofolate + ATP = (6R)-5,10-methenyltetrahydrofolate + ADP + phosphate</text>
        <dbReference type="Rhea" id="RHEA:10488"/>
        <dbReference type="ChEBI" id="CHEBI:30616"/>
        <dbReference type="ChEBI" id="CHEBI:43474"/>
        <dbReference type="ChEBI" id="CHEBI:57455"/>
        <dbReference type="ChEBI" id="CHEBI:57457"/>
        <dbReference type="ChEBI" id="CHEBI:456216"/>
        <dbReference type="EC" id="6.3.3.2"/>
    </reaction>
</comment>
<keyword evidence="3 4" id="KW-0067">ATP-binding</keyword>
<evidence type="ECO:0000256" key="4">
    <source>
        <dbReference type="PIRSR" id="PIRSR006806-1"/>
    </source>
</evidence>
<keyword evidence="5" id="KW-0479">Metal-binding</keyword>
<dbReference type="EC" id="6.3.3.2" evidence="5"/>
<evidence type="ECO:0000313" key="8">
    <source>
        <dbReference type="Proteomes" id="UP001055104"/>
    </source>
</evidence>
<dbReference type="SUPFAM" id="SSF100950">
    <property type="entry name" value="NagB/RpiA/CoA transferase-like"/>
    <property type="match status" value="1"/>
</dbReference>
<dbReference type="InterPro" id="IPR002698">
    <property type="entry name" value="FTHF_cligase"/>
</dbReference>
<evidence type="ECO:0000313" key="7">
    <source>
        <dbReference type="EMBL" id="MBV3123148.1"/>
    </source>
</evidence>
<protein>
    <recommendedName>
        <fullName evidence="5">5-formyltetrahydrofolate cyclo-ligase</fullName>
        <ecNumber evidence="5">6.3.3.2</ecNumber>
    </recommendedName>
</protein>
<dbReference type="InterPro" id="IPR037171">
    <property type="entry name" value="NagB/RpiA_transferase-like"/>
</dbReference>
<reference evidence="6" key="2">
    <citation type="submission" date="2022-01" db="EMBL/GenBank/DDBJ databases">
        <title>Novel bile acid biosynthetic pathways are enriched in the microbiome of centenarians.</title>
        <authorList>
            <person name="Sato Y."/>
            <person name="Atarashi K."/>
            <person name="Plichta R.D."/>
            <person name="Arai Y."/>
            <person name="Sasajima S."/>
            <person name="Kearney M.S."/>
            <person name="Suda W."/>
            <person name="Takeshita K."/>
            <person name="Sasaki T."/>
            <person name="Okamoto S."/>
            <person name="Skelly N.A."/>
            <person name="Okamura Y."/>
            <person name="Vlamakis H."/>
            <person name="Li Y."/>
            <person name="Tanoue T."/>
            <person name="Takei H."/>
            <person name="Nittono H."/>
            <person name="Narushima S."/>
            <person name="Irie J."/>
            <person name="Itoh H."/>
            <person name="Moriya K."/>
            <person name="Sugiura Y."/>
            <person name="Suematsu M."/>
            <person name="Moritoki N."/>
            <person name="Shibata S."/>
            <person name="Littman R.D."/>
            <person name="Fischbach A.M."/>
            <person name="Uwamino Y."/>
            <person name="Inoue T."/>
            <person name="Honda A."/>
            <person name="Hattori M."/>
            <person name="Murai T."/>
            <person name="Xavier J.R."/>
            <person name="Hirose N."/>
            <person name="Honda K."/>
        </authorList>
    </citation>
    <scope>NUCLEOTIDE SEQUENCE</scope>
    <source>
        <strain evidence="6">CE91-St7</strain>
    </source>
</reference>
<dbReference type="Proteomes" id="UP001055104">
    <property type="component" value="Unassembled WGS sequence"/>
</dbReference>
<evidence type="ECO:0000313" key="6">
    <source>
        <dbReference type="EMBL" id="GKH82048.1"/>
    </source>
</evidence>
<accession>A0AA37NWD4</accession>
<dbReference type="GO" id="GO:0046872">
    <property type="term" value="F:metal ion binding"/>
    <property type="evidence" value="ECO:0007669"/>
    <property type="project" value="UniProtKB-KW"/>
</dbReference>
<organism evidence="6 8">
    <name type="scientific">Phocaeicola dorei</name>
    <dbReference type="NCBI Taxonomy" id="357276"/>
    <lineage>
        <taxon>Bacteria</taxon>
        <taxon>Pseudomonadati</taxon>
        <taxon>Bacteroidota</taxon>
        <taxon>Bacteroidia</taxon>
        <taxon>Bacteroidales</taxon>
        <taxon>Bacteroidaceae</taxon>
        <taxon>Phocaeicola</taxon>
    </lineage>
</organism>
<name>A0AA37NWD4_9BACT</name>
<dbReference type="Pfam" id="PF01812">
    <property type="entry name" value="5-FTHF_cyc-lig"/>
    <property type="match status" value="1"/>
</dbReference>
<dbReference type="GO" id="GO:0005524">
    <property type="term" value="F:ATP binding"/>
    <property type="evidence" value="ECO:0007669"/>
    <property type="project" value="UniProtKB-KW"/>
</dbReference>
<dbReference type="EMBL" id="JAHOAX010000005">
    <property type="protein sequence ID" value="MBV3123148.1"/>
    <property type="molecule type" value="Genomic_DNA"/>
</dbReference>
<keyword evidence="5" id="KW-0460">Magnesium</keyword>